<dbReference type="OrthoDB" id="7441206at2"/>
<dbReference type="Pfam" id="PF20906">
    <property type="entry name" value="S-Me-THD_C"/>
    <property type="match status" value="1"/>
</dbReference>
<dbReference type="Gene3D" id="3.40.1610.10">
    <property type="entry name" value="CV3147-like domain"/>
    <property type="match status" value="1"/>
</dbReference>
<evidence type="ECO:0000313" key="4">
    <source>
        <dbReference type="Proteomes" id="UP000198307"/>
    </source>
</evidence>
<evidence type="ECO:0000259" key="1">
    <source>
        <dbReference type="Pfam" id="PF06032"/>
    </source>
</evidence>
<evidence type="ECO:0008006" key="5">
    <source>
        <dbReference type="Google" id="ProtNLM"/>
    </source>
</evidence>
<gene>
    <name evidence="3" type="ORF">SAMN05444959_1239</name>
</gene>
<reference evidence="3 4" key="1">
    <citation type="submission" date="2017-07" db="EMBL/GenBank/DDBJ databases">
        <authorList>
            <person name="Sun Z.S."/>
            <person name="Albrecht U."/>
            <person name="Echele G."/>
            <person name="Lee C.C."/>
        </authorList>
    </citation>
    <scope>NUCLEOTIDE SEQUENCE [LARGE SCALE GENOMIC DNA]</scope>
    <source>
        <strain evidence="3 4">DSM 14827</strain>
    </source>
</reference>
<keyword evidence="4" id="KW-1185">Reference proteome</keyword>
<dbReference type="Proteomes" id="UP000198307">
    <property type="component" value="Unassembled WGS sequence"/>
</dbReference>
<dbReference type="EMBL" id="FZQB01000023">
    <property type="protein sequence ID" value="SNT76614.1"/>
    <property type="molecule type" value="Genomic_DNA"/>
</dbReference>
<dbReference type="Gene3D" id="2.40.390.10">
    <property type="entry name" value="CV3147-like"/>
    <property type="match status" value="1"/>
</dbReference>
<feature type="domain" description="S-Me-THD N-terminal" evidence="1">
    <location>
        <begin position="7"/>
        <end position="172"/>
    </location>
</feature>
<evidence type="ECO:0000313" key="3">
    <source>
        <dbReference type="EMBL" id="SNT76614.1"/>
    </source>
</evidence>
<feature type="domain" description="S-Me-THD-like C-terminal" evidence="2">
    <location>
        <begin position="176"/>
        <end position="364"/>
    </location>
</feature>
<dbReference type="InterPro" id="IPR027479">
    <property type="entry name" value="S-Me-THD_N_sf"/>
</dbReference>
<dbReference type="SUPFAM" id="SSF160991">
    <property type="entry name" value="CV3147-like"/>
    <property type="match status" value="1"/>
</dbReference>
<dbReference type="RefSeq" id="WP_089345910.1">
    <property type="nucleotide sequence ID" value="NZ_CP067130.1"/>
</dbReference>
<protein>
    <recommendedName>
        <fullName evidence="5">DUF917 domain-containing protein</fullName>
    </recommendedName>
</protein>
<dbReference type="AlphaFoldDB" id="A0A239Q279"/>
<accession>A0A239Q279</accession>
<evidence type="ECO:0000259" key="2">
    <source>
        <dbReference type="Pfam" id="PF20906"/>
    </source>
</evidence>
<sequence length="381" mass="40791">MKILSRQDLQDILYGATILGTGGGGELTEGFRLIDDALSKGKEFKMVALDEAPRDALVCTPYMLGAISALPADQEKFYERLPRITEPSILVAYRRFQEYLGRPFYGTISCELGGSNTAVAFYAAAMSDAFIIDADPAGRAVPEITHSTYYIEGLPAAPIVMANAFGETIICENVIDDARAEHIVRALSMVSRNDIAAIDHALEIREIRDAVIPGAISMALQMGQTWRKARADGVDAAAAIAKQGSGIVAFRGVVDDSNWKTEDGFTIGNISISGRGDFAGDSYRIWLKNENMIGWLNSTVHATIPDMICMIDTDTGEPVTNPNYHAGQNVAIVILPAPVPFTSPKGLAAFGPAYAGLDQPYRPVVPPCAPGVATFGDRGDG</sequence>
<dbReference type="InterPro" id="IPR010318">
    <property type="entry name" value="S-Me-THD_N"/>
</dbReference>
<dbReference type="Pfam" id="PF06032">
    <property type="entry name" value="S-Me-THD_N"/>
    <property type="match status" value="1"/>
</dbReference>
<dbReference type="InterPro" id="IPR024071">
    <property type="entry name" value="S-Me-THD_C_sf"/>
</dbReference>
<dbReference type="InterPro" id="IPR048350">
    <property type="entry name" value="S-Me-THD-like_C"/>
</dbReference>
<proteinExistence type="predicted"/>
<organism evidence="3 4">
    <name type="scientific">Paracoccus seriniphilus</name>
    <dbReference type="NCBI Taxonomy" id="184748"/>
    <lineage>
        <taxon>Bacteria</taxon>
        <taxon>Pseudomonadati</taxon>
        <taxon>Pseudomonadota</taxon>
        <taxon>Alphaproteobacteria</taxon>
        <taxon>Rhodobacterales</taxon>
        <taxon>Paracoccaceae</taxon>
        <taxon>Paracoccus</taxon>
    </lineage>
</organism>
<name>A0A239Q279_9RHOB</name>